<dbReference type="OMA" id="PLRWRYH"/>
<name>T0SB21_SAPDV</name>
<dbReference type="GeneID" id="19941025"/>
<dbReference type="NCBIfam" id="NF041646">
    <property type="entry name" value="VC0807_fam"/>
    <property type="match status" value="1"/>
</dbReference>
<dbReference type="OrthoDB" id="10043543at2759"/>
<dbReference type="Proteomes" id="UP000030762">
    <property type="component" value="Unassembled WGS sequence"/>
</dbReference>
<proteinExistence type="predicted"/>
<dbReference type="VEuPathDB" id="FungiDB:SDRG_00298"/>
<evidence type="ECO:0000256" key="1">
    <source>
        <dbReference type="SAM" id="Phobius"/>
    </source>
</evidence>
<sequence>MSKMKSPTHAPPTKSHADRTWHILGIVVINIALPIGIYNYMKAHTSEIYAVALSGVPPMLKTLYEIFAHNRKDLVSFMQIFSMIFSLVLLSLTTDPRVLMAKDSCTTIFFGSMHFLSLTWKEDLFFSLRRQITDKSKEEMDAKWANPKVREVSRFLCIVWGTFMITDAIFRIVLIYLLSVSTIILISPFIGLTLMFSLGYWTFRYLSTHEDGEDEEATVLLPDENDTPYANYSTKVASAC</sequence>
<organism evidence="2 3">
    <name type="scientific">Saprolegnia diclina (strain VS20)</name>
    <dbReference type="NCBI Taxonomy" id="1156394"/>
    <lineage>
        <taxon>Eukaryota</taxon>
        <taxon>Sar</taxon>
        <taxon>Stramenopiles</taxon>
        <taxon>Oomycota</taxon>
        <taxon>Saprolegniomycetes</taxon>
        <taxon>Saprolegniales</taxon>
        <taxon>Saprolegniaceae</taxon>
        <taxon>Saprolegnia</taxon>
    </lineage>
</organism>
<accession>T0SB21</accession>
<dbReference type="EMBL" id="JH767132">
    <property type="protein sequence ID" value="EQC42568.1"/>
    <property type="molecule type" value="Genomic_DNA"/>
</dbReference>
<dbReference type="InParanoid" id="T0SB21"/>
<keyword evidence="1" id="KW-0812">Transmembrane</keyword>
<feature type="transmembrane region" description="Helical" evidence="1">
    <location>
        <begin position="183"/>
        <end position="203"/>
    </location>
</feature>
<evidence type="ECO:0000313" key="3">
    <source>
        <dbReference type="Proteomes" id="UP000030762"/>
    </source>
</evidence>
<protein>
    <submittedName>
        <fullName evidence="2">Uncharacterized protein</fullName>
    </submittedName>
</protein>
<feature type="transmembrane region" description="Helical" evidence="1">
    <location>
        <begin position="74"/>
        <end position="93"/>
    </location>
</feature>
<gene>
    <name evidence="2" type="ORF">SDRG_00298</name>
</gene>
<keyword evidence="1" id="KW-1133">Transmembrane helix</keyword>
<feature type="transmembrane region" description="Helical" evidence="1">
    <location>
        <begin position="21"/>
        <end position="41"/>
    </location>
</feature>
<keyword evidence="3" id="KW-1185">Reference proteome</keyword>
<reference evidence="2 3" key="1">
    <citation type="submission" date="2012-04" db="EMBL/GenBank/DDBJ databases">
        <title>The Genome Sequence of Saprolegnia declina VS20.</title>
        <authorList>
            <consortium name="The Broad Institute Genome Sequencing Platform"/>
            <person name="Russ C."/>
            <person name="Nusbaum C."/>
            <person name="Tyler B."/>
            <person name="van West P."/>
            <person name="Dieguez-Uribeondo J."/>
            <person name="de Bruijn I."/>
            <person name="Tripathy S."/>
            <person name="Jiang R."/>
            <person name="Young S.K."/>
            <person name="Zeng Q."/>
            <person name="Gargeya S."/>
            <person name="Fitzgerald M."/>
            <person name="Haas B."/>
            <person name="Abouelleil A."/>
            <person name="Alvarado L."/>
            <person name="Arachchi H.M."/>
            <person name="Berlin A."/>
            <person name="Chapman S.B."/>
            <person name="Goldberg J."/>
            <person name="Griggs A."/>
            <person name="Gujja S."/>
            <person name="Hansen M."/>
            <person name="Howarth C."/>
            <person name="Imamovic A."/>
            <person name="Larimer J."/>
            <person name="McCowen C."/>
            <person name="Montmayeur A."/>
            <person name="Murphy C."/>
            <person name="Neiman D."/>
            <person name="Pearson M."/>
            <person name="Priest M."/>
            <person name="Roberts A."/>
            <person name="Saif S."/>
            <person name="Shea T."/>
            <person name="Sisk P."/>
            <person name="Sykes S."/>
            <person name="Wortman J."/>
            <person name="Nusbaum C."/>
            <person name="Birren B."/>
        </authorList>
    </citation>
    <scope>NUCLEOTIDE SEQUENCE [LARGE SCALE GENOMIC DNA]</scope>
    <source>
        <strain evidence="2 3">VS20</strain>
    </source>
</reference>
<dbReference type="RefSeq" id="XP_008603991.1">
    <property type="nucleotide sequence ID" value="XM_008605769.1"/>
</dbReference>
<dbReference type="AlphaFoldDB" id="T0SB21"/>
<keyword evidence="1" id="KW-0472">Membrane</keyword>
<evidence type="ECO:0000313" key="2">
    <source>
        <dbReference type="EMBL" id="EQC42568.1"/>
    </source>
</evidence>